<keyword evidence="3" id="KW-1185">Reference proteome</keyword>
<dbReference type="Proteomes" id="UP000325313">
    <property type="component" value="Unassembled WGS sequence"/>
</dbReference>
<protein>
    <submittedName>
        <fullName evidence="2">Uncharacterized protein</fullName>
    </submittedName>
</protein>
<evidence type="ECO:0000313" key="1">
    <source>
        <dbReference type="EMBL" id="KAA1075835.1"/>
    </source>
</evidence>
<evidence type="ECO:0000313" key="4">
    <source>
        <dbReference type="Proteomes" id="UP000325313"/>
    </source>
</evidence>
<name>A0A5B0NPI8_PUCGR</name>
<gene>
    <name evidence="2" type="ORF">PGT21_027938</name>
    <name evidence="1" type="ORF">PGTUg99_019770</name>
</gene>
<reference evidence="3 4" key="1">
    <citation type="submission" date="2019-05" db="EMBL/GenBank/DDBJ databases">
        <title>Emergence of the Ug99 lineage of the wheat stem rust pathogen through somatic hybridization.</title>
        <authorList>
            <person name="Li F."/>
            <person name="Upadhyaya N.M."/>
            <person name="Sperschneider J."/>
            <person name="Matny O."/>
            <person name="Nguyen-Phuc H."/>
            <person name="Mago R."/>
            <person name="Raley C."/>
            <person name="Miller M.E."/>
            <person name="Silverstein K.A.T."/>
            <person name="Henningsen E."/>
            <person name="Hirsch C.D."/>
            <person name="Visser B."/>
            <person name="Pretorius Z.A."/>
            <person name="Steffenson B.J."/>
            <person name="Schwessinger B."/>
            <person name="Dodds P.N."/>
            <person name="Figueroa M."/>
        </authorList>
    </citation>
    <scope>NUCLEOTIDE SEQUENCE [LARGE SCALE GENOMIC DNA]</scope>
    <source>
        <strain evidence="2">21-0</strain>
        <strain evidence="1 4">Ug99</strain>
    </source>
</reference>
<dbReference type="EMBL" id="VSWC01000092">
    <property type="protein sequence ID" value="KAA1091187.1"/>
    <property type="molecule type" value="Genomic_DNA"/>
</dbReference>
<organism evidence="2 3">
    <name type="scientific">Puccinia graminis f. sp. tritici</name>
    <dbReference type="NCBI Taxonomy" id="56615"/>
    <lineage>
        <taxon>Eukaryota</taxon>
        <taxon>Fungi</taxon>
        <taxon>Dikarya</taxon>
        <taxon>Basidiomycota</taxon>
        <taxon>Pucciniomycotina</taxon>
        <taxon>Pucciniomycetes</taxon>
        <taxon>Pucciniales</taxon>
        <taxon>Pucciniaceae</taxon>
        <taxon>Puccinia</taxon>
    </lineage>
</organism>
<dbReference type="Proteomes" id="UP000324748">
    <property type="component" value="Unassembled WGS sequence"/>
</dbReference>
<comment type="caution">
    <text evidence="2">The sequence shown here is derived from an EMBL/GenBank/DDBJ whole genome shotgun (WGS) entry which is preliminary data.</text>
</comment>
<evidence type="ECO:0000313" key="3">
    <source>
        <dbReference type="Proteomes" id="UP000324748"/>
    </source>
</evidence>
<proteinExistence type="predicted"/>
<evidence type="ECO:0000313" key="2">
    <source>
        <dbReference type="EMBL" id="KAA1091187.1"/>
    </source>
</evidence>
<accession>A0A5B0NPI8</accession>
<sequence>MRGGFTDPDQLSDSEVESARLRLGLTRETGLNFGCRHHQSSFSMLNAARASSTSEIPIVHNLRAETADNLRT</sequence>
<dbReference type="EMBL" id="VDEP01000471">
    <property type="protein sequence ID" value="KAA1075835.1"/>
    <property type="molecule type" value="Genomic_DNA"/>
</dbReference>
<dbReference type="AlphaFoldDB" id="A0A5B0NPI8"/>